<sequence>MGTGTTAVTVDTADADNTVGGRNVVILYPRRLLSQSFARYVKSTLSGMTDDKRMASPKAAATHAVGATQLRSPGEGETSAAQFLNG</sequence>
<reference evidence="2 3" key="1">
    <citation type="journal article" date="2023" name="Arcadia Sci">
        <title>De novo assembly of a long-read Amblyomma americanum tick genome.</title>
        <authorList>
            <person name="Chou S."/>
            <person name="Poskanzer K.E."/>
            <person name="Rollins M."/>
            <person name="Thuy-Boun P.S."/>
        </authorList>
    </citation>
    <scope>NUCLEOTIDE SEQUENCE [LARGE SCALE GENOMIC DNA]</scope>
    <source>
        <strain evidence="2">F_SG_1</strain>
        <tissue evidence="2">Salivary glands</tissue>
    </source>
</reference>
<evidence type="ECO:0000256" key="1">
    <source>
        <dbReference type="SAM" id="MobiDB-lite"/>
    </source>
</evidence>
<gene>
    <name evidence="2" type="ORF">V5799_019079</name>
</gene>
<organism evidence="2 3">
    <name type="scientific">Amblyomma americanum</name>
    <name type="common">Lone star tick</name>
    <dbReference type="NCBI Taxonomy" id="6943"/>
    <lineage>
        <taxon>Eukaryota</taxon>
        <taxon>Metazoa</taxon>
        <taxon>Ecdysozoa</taxon>
        <taxon>Arthropoda</taxon>
        <taxon>Chelicerata</taxon>
        <taxon>Arachnida</taxon>
        <taxon>Acari</taxon>
        <taxon>Parasitiformes</taxon>
        <taxon>Ixodida</taxon>
        <taxon>Ixodoidea</taxon>
        <taxon>Ixodidae</taxon>
        <taxon>Amblyomminae</taxon>
        <taxon>Amblyomma</taxon>
    </lineage>
</organism>
<proteinExistence type="predicted"/>
<dbReference type="EMBL" id="JARKHS020009658">
    <property type="protein sequence ID" value="KAK8779581.1"/>
    <property type="molecule type" value="Genomic_DNA"/>
</dbReference>
<evidence type="ECO:0000313" key="3">
    <source>
        <dbReference type="Proteomes" id="UP001321473"/>
    </source>
</evidence>
<dbReference type="Proteomes" id="UP001321473">
    <property type="component" value="Unassembled WGS sequence"/>
</dbReference>
<name>A0AAQ4EXX6_AMBAM</name>
<comment type="caution">
    <text evidence="2">The sequence shown here is derived from an EMBL/GenBank/DDBJ whole genome shotgun (WGS) entry which is preliminary data.</text>
</comment>
<keyword evidence="3" id="KW-1185">Reference proteome</keyword>
<protein>
    <submittedName>
        <fullName evidence="2">Uncharacterized protein</fullName>
    </submittedName>
</protein>
<evidence type="ECO:0000313" key="2">
    <source>
        <dbReference type="EMBL" id="KAK8779581.1"/>
    </source>
</evidence>
<accession>A0AAQ4EXX6</accession>
<dbReference type="AlphaFoldDB" id="A0AAQ4EXX6"/>
<feature type="region of interest" description="Disordered" evidence="1">
    <location>
        <begin position="61"/>
        <end position="86"/>
    </location>
</feature>